<evidence type="ECO:0000313" key="1">
    <source>
        <dbReference type="EMBL" id="UYP17383.1"/>
    </source>
</evidence>
<name>A0ACD4DCI9_9NOCA</name>
<dbReference type="EMBL" id="CP107551">
    <property type="protein sequence ID" value="UYP17383.1"/>
    <property type="molecule type" value="Genomic_DNA"/>
</dbReference>
<keyword evidence="2" id="KW-1185">Reference proteome</keyword>
<reference evidence="1" key="1">
    <citation type="submission" date="2022-10" db="EMBL/GenBank/DDBJ databases">
        <title>Rhodococcus ferula Z13 complete genome.</title>
        <authorList>
            <person name="Long X."/>
            <person name="Zang M."/>
        </authorList>
    </citation>
    <scope>NUCLEOTIDE SEQUENCE</scope>
    <source>
        <strain evidence="1">Z13</strain>
    </source>
</reference>
<evidence type="ECO:0000313" key="2">
    <source>
        <dbReference type="Proteomes" id="UP001156484"/>
    </source>
</evidence>
<dbReference type="Proteomes" id="UP001156484">
    <property type="component" value="Chromosome"/>
</dbReference>
<protein>
    <submittedName>
        <fullName evidence="1">TM2 domain-containing protein</fullName>
    </submittedName>
</protein>
<proteinExistence type="predicted"/>
<accession>A0ACD4DCI9</accession>
<sequence>MTTQDPGEASGKPDAESTKPDLRKSSDNGTSVPEQNPAPEQNPTVGLNKGSDTAAPEHDSSTRPLDLGRTFDYDATAQASLSEQPPTAETLGGATGTPGPGWDTYSGVGNGPGWGTTPSYPPPADHQSDYPPPGDYPYGEQGATGAGPVYGTPDPQYPIGSPPPGQPPQAPSGGPTPPPAYGQAPTGASPYGPTGASPYGPPPGPPYGPPAGYGPASMYGFADPSAPYGRDPYTGEPYSDKSKVTAGVLEILLGAFGAGRFYLNQPGLAVAQIAVTWLTCGIGGIWPLIDGILMLTGKVRDEYGRPLRP</sequence>
<organism evidence="1 2">
    <name type="scientific">Rhodococcus sacchari</name>
    <dbReference type="NCBI Taxonomy" id="2962047"/>
    <lineage>
        <taxon>Bacteria</taxon>
        <taxon>Bacillati</taxon>
        <taxon>Actinomycetota</taxon>
        <taxon>Actinomycetes</taxon>
        <taxon>Mycobacteriales</taxon>
        <taxon>Nocardiaceae</taxon>
        <taxon>Rhodococcus</taxon>
    </lineage>
</organism>
<gene>
    <name evidence="1" type="ORF">OED52_11760</name>
</gene>